<dbReference type="RefSeq" id="XP_015938595.3">
    <property type="nucleotide sequence ID" value="XM_016083109.3"/>
</dbReference>
<keyword evidence="1" id="KW-1185">Reference proteome</keyword>
<dbReference type="GeneID" id="107464184"/>
<reference evidence="1" key="1">
    <citation type="journal article" date="2016" name="Nat. Genet.">
        <title>The genome sequences of Arachis duranensis and Arachis ipaensis, the diploid ancestors of cultivated peanut.</title>
        <authorList>
            <person name="Bertioli D.J."/>
            <person name="Cannon S.B."/>
            <person name="Froenicke L."/>
            <person name="Huang G."/>
            <person name="Farmer A.D."/>
            <person name="Cannon E.K."/>
            <person name="Liu X."/>
            <person name="Gao D."/>
            <person name="Clevenger J."/>
            <person name="Dash S."/>
            <person name="Ren L."/>
            <person name="Moretzsohn M.C."/>
            <person name="Shirasawa K."/>
            <person name="Huang W."/>
            <person name="Vidigal B."/>
            <person name="Abernathy B."/>
            <person name="Chu Y."/>
            <person name="Niederhuth C.E."/>
            <person name="Umale P."/>
            <person name="Araujo A.C."/>
            <person name="Kozik A."/>
            <person name="Kim K.D."/>
            <person name="Burow M.D."/>
            <person name="Varshney R.K."/>
            <person name="Wang X."/>
            <person name="Zhang X."/>
            <person name="Barkley N."/>
            <person name="Guimaraes P.M."/>
            <person name="Isobe S."/>
            <person name="Guo B."/>
            <person name="Liao B."/>
            <person name="Stalker H.T."/>
            <person name="Schmitz R.J."/>
            <person name="Scheffler B.E."/>
            <person name="Leal-Bertioli S.C."/>
            <person name="Xun X."/>
            <person name="Jackson S.A."/>
            <person name="Michelmore R."/>
            <person name="Ozias-Akins P."/>
        </authorList>
    </citation>
    <scope>NUCLEOTIDE SEQUENCE [LARGE SCALE GENOMIC DNA]</scope>
    <source>
        <strain evidence="1">cv. V14167</strain>
    </source>
</reference>
<proteinExistence type="predicted"/>
<evidence type="ECO:0000313" key="2">
    <source>
        <dbReference type="RefSeq" id="XP_015938595.3"/>
    </source>
</evidence>
<evidence type="ECO:0000313" key="1">
    <source>
        <dbReference type="Proteomes" id="UP000515211"/>
    </source>
</evidence>
<dbReference type="Proteomes" id="UP000515211">
    <property type="component" value="Chromosome 9"/>
</dbReference>
<reference evidence="2" key="2">
    <citation type="submission" date="2025-08" db="UniProtKB">
        <authorList>
            <consortium name="RefSeq"/>
        </authorList>
    </citation>
    <scope>IDENTIFICATION</scope>
    <source>
        <tissue evidence="2">Whole plant</tissue>
    </source>
</reference>
<organism evidence="1 2">
    <name type="scientific">Arachis duranensis</name>
    <name type="common">Wild peanut</name>
    <dbReference type="NCBI Taxonomy" id="130453"/>
    <lineage>
        <taxon>Eukaryota</taxon>
        <taxon>Viridiplantae</taxon>
        <taxon>Streptophyta</taxon>
        <taxon>Embryophyta</taxon>
        <taxon>Tracheophyta</taxon>
        <taxon>Spermatophyta</taxon>
        <taxon>Magnoliopsida</taxon>
        <taxon>eudicotyledons</taxon>
        <taxon>Gunneridae</taxon>
        <taxon>Pentapetalae</taxon>
        <taxon>rosids</taxon>
        <taxon>fabids</taxon>
        <taxon>Fabales</taxon>
        <taxon>Fabaceae</taxon>
        <taxon>Papilionoideae</taxon>
        <taxon>50 kb inversion clade</taxon>
        <taxon>dalbergioids sensu lato</taxon>
        <taxon>Dalbergieae</taxon>
        <taxon>Pterocarpus clade</taxon>
        <taxon>Arachis</taxon>
    </lineage>
</organism>
<dbReference type="KEGG" id="adu:107464184"/>
<dbReference type="PANTHER" id="PTHR37763:SF1">
    <property type="entry name" value="EXOSOME COMPLEX EXONUCLEASE"/>
    <property type="match status" value="1"/>
</dbReference>
<protein>
    <submittedName>
        <fullName evidence="2">Uncharacterized protein LOC107464184 isoform X1</fullName>
    </submittedName>
</protein>
<gene>
    <name evidence="2" type="primary">LOC107464184</name>
</gene>
<name>A0A6P4BEW3_ARADU</name>
<sequence>MTFWVMVHRRRMLAAVPTHLAGSSVLCARVWPPHLGVTFFSAHWKTTEVPIFFLEVMELSSGIWKLLSGVKTNKSTPFNLNSMPYHCYQDVSNLQCYQSDFSKLEELTRVLANVDAINGKLVDTISNSTIFDEQINHDMCTFKSFVRAFIGSPPVQHKMKHVLVSTMGTQNEPFSPFSQAREREPIVIDNLAKVSNFLDVSTQQRKVVRFKVCPQATQHRILIGTLKEVLNNFKVDLDALDSQGLDKDTIMGQQIVLTCLKFLTEAAVSNEPESTSWMRLSPSKNVNTSGSRKWEDVLEMFNDLIEYFRAETRLKLHVAKAEVMKEGLLQIKDILIDNSIGYKEARHQERLVQKKLSKTLGHSSRCLFTLLLYYLFGRVSDIEVDMAGGVYQSGSDNKNWLCMGRILTSDSEKMIGRGVKQLDRALSLFKFVWETAEMKGHLDLQGHLWCVGEHNRVLRYRGNTYFLHGICL</sequence>
<dbReference type="AlphaFoldDB" id="A0A6P4BEW3"/>
<dbReference type="PANTHER" id="PTHR37763">
    <property type="entry name" value="EXOSOME COMPLEX EXONUCLEASE"/>
    <property type="match status" value="1"/>
</dbReference>
<accession>A0A6P4BEW3</accession>